<comment type="subcellular location">
    <subcellularLocation>
        <location evidence="1">Nucleus</location>
        <location evidence="1">Nucleolus</location>
    </subcellularLocation>
</comment>
<keyword evidence="5" id="KW-0539">Nucleus</keyword>
<dbReference type="PANTHER" id="PTHR19858:SF0">
    <property type="entry name" value="PERIODIC TRYPTOPHAN PROTEIN 2 HOMOLOG"/>
    <property type="match status" value="1"/>
</dbReference>
<evidence type="ECO:0000256" key="6">
    <source>
        <dbReference type="PROSITE-ProRule" id="PRU00221"/>
    </source>
</evidence>
<dbReference type="InterPro" id="IPR011047">
    <property type="entry name" value="Quinoprotein_ADH-like_sf"/>
</dbReference>
<dbReference type="GO" id="GO:0000028">
    <property type="term" value="P:ribosomal small subunit assembly"/>
    <property type="evidence" value="ECO:0007669"/>
    <property type="project" value="TreeGrafter"/>
</dbReference>
<accession>A0A6A6UPP8</accession>
<evidence type="ECO:0000259" key="8">
    <source>
        <dbReference type="Pfam" id="PF04003"/>
    </source>
</evidence>
<dbReference type="PROSITE" id="PS00678">
    <property type="entry name" value="WD_REPEATS_1"/>
    <property type="match status" value="2"/>
</dbReference>
<dbReference type="Pfam" id="PF00400">
    <property type="entry name" value="WD40"/>
    <property type="match status" value="5"/>
</dbReference>
<proteinExistence type="inferred from homology"/>
<evidence type="ECO:0000313" key="9">
    <source>
        <dbReference type="EMBL" id="KAF2673068.1"/>
    </source>
</evidence>
<feature type="region of interest" description="Disordered" evidence="7">
    <location>
        <begin position="844"/>
        <end position="877"/>
    </location>
</feature>
<evidence type="ECO:0000256" key="5">
    <source>
        <dbReference type="ARBA" id="ARBA00023242"/>
    </source>
</evidence>
<dbReference type="PANTHER" id="PTHR19858">
    <property type="entry name" value="WD40 REPEAT PROTEIN"/>
    <property type="match status" value="1"/>
</dbReference>
<dbReference type="GO" id="GO:0034388">
    <property type="term" value="C:Pwp2p-containing subcomplex of 90S preribosome"/>
    <property type="evidence" value="ECO:0007669"/>
    <property type="project" value="TreeGrafter"/>
</dbReference>
<dbReference type="OrthoDB" id="3142434at2759"/>
<dbReference type="InterPro" id="IPR001680">
    <property type="entry name" value="WD40_rpt"/>
</dbReference>
<dbReference type="SUPFAM" id="SSF82171">
    <property type="entry name" value="DPP6 N-terminal domain-like"/>
    <property type="match status" value="1"/>
</dbReference>
<protein>
    <submittedName>
        <fullName evidence="9">WD40 repeat-like protein</fullName>
    </submittedName>
</protein>
<name>A0A6A6UPP8_9PEZI</name>
<reference evidence="9" key="1">
    <citation type="journal article" date="2020" name="Stud. Mycol.">
        <title>101 Dothideomycetes genomes: a test case for predicting lifestyles and emergence of pathogens.</title>
        <authorList>
            <person name="Haridas S."/>
            <person name="Albert R."/>
            <person name="Binder M."/>
            <person name="Bloem J."/>
            <person name="Labutti K."/>
            <person name="Salamov A."/>
            <person name="Andreopoulos B."/>
            <person name="Baker S."/>
            <person name="Barry K."/>
            <person name="Bills G."/>
            <person name="Bluhm B."/>
            <person name="Cannon C."/>
            <person name="Castanera R."/>
            <person name="Culley D."/>
            <person name="Daum C."/>
            <person name="Ezra D."/>
            <person name="Gonzalez J."/>
            <person name="Henrissat B."/>
            <person name="Kuo A."/>
            <person name="Liang C."/>
            <person name="Lipzen A."/>
            <person name="Lutzoni F."/>
            <person name="Magnuson J."/>
            <person name="Mondo S."/>
            <person name="Nolan M."/>
            <person name="Ohm R."/>
            <person name="Pangilinan J."/>
            <person name="Park H.-J."/>
            <person name="Ramirez L."/>
            <person name="Alfaro M."/>
            <person name="Sun H."/>
            <person name="Tritt A."/>
            <person name="Yoshinaga Y."/>
            <person name="Zwiers L.-H."/>
            <person name="Turgeon B."/>
            <person name="Goodwin S."/>
            <person name="Spatafora J."/>
            <person name="Crous P."/>
            <person name="Grigoriev I."/>
        </authorList>
    </citation>
    <scope>NUCLEOTIDE SEQUENCE</scope>
    <source>
        <strain evidence="9">CBS 115976</strain>
    </source>
</reference>
<dbReference type="GO" id="GO:0032040">
    <property type="term" value="C:small-subunit processome"/>
    <property type="evidence" value="ECO:0007669"/>
    <property type="project" value="TreeGrafter"/>
</dbReference>
<keyword evidence="10" id="KW-1185">Reference proteome</keyword>
<dbReference type="InterPro" id="IPR015943">
    <property type="entry name" value="WD40/YVTN_repeat-like_dom_sf"/>
</dbReference>
<organism evidence="9 10">
    <name type="scientific">Microthyrium microscopicum</name>
    <dbReference type="NCBI Taxonomy" id="703497"/>
    <lineage>
        <taxon>Eukaryota</taxon>
        <taxon>Fungi</taxon>
        <taxon>Dikarya</taxon>
        <taxon>Ascomycota</taxon>
        <taxon>Pezizomycotina</taxon>
        <taxon>Dothideomycetes</taxon>
        <taxon>Dothideomycetes incertae sedis</taxon>
        <taxon>Microthyriales</taxon>
        <taxon>Microthyriaceae</taxon>
        <taxon>Microthyrium</taxon>
    </lineage>
</organism>
<dbReference type="Proteomes" id="UP000799302">
    <property type="component" value="Unassembled WGS sequence"/>
</dbReference>
<keyword evidence="4" id="KW-0677">Repeat</keyword>
<dbReference type="EMBL" id="MU004231">
    <property type="protein sequence ID" value="KAF2673068.1"/>
    <property type="molecule type" value="Genomic_DNA"/>
</dbReference>
<evidence type="ECO:0000256" key="1">
    <source>
        <dbReference type="ARBA" id="ARBA00004604"/>
    </source>
</evidence>
<feature type="repeat" description="WD" evidence="6">
    <location>
        <begin position="330"/>
        <end position="371"/>
    </location>
</feature>
<dbReference type="SUPFAM" id="SSF50978">
    <property type="entry name" value="WD40 repeat-like"/>
    <property type="match status" value="1"/>
</dbReference>
<feature type="domain" description="Small-subunit processome Utp12" evidence="8">
    <location>
        <begin position="734"/>
        <end position="838"/>
    </location>
</feature>
<evidence type="ECO:0000256" key="7">
    <source>
        <dbReference type="SAM" id="MobiDB-lite"/>
    </source>
</evidence>
<evidence type="ECO:0000256" key="4">
    <source>
        <dbReference type="ARBA" id="ARBA00022737"/>
    </source>
</evidence>
<dbReference type="GO" id="GO:0000462">
    <property type="term" value="P:maturation of SSU-rRNA from tricistronic rRNA transcript (SSU-rRNA, 5.8S rRNA, LSU-rRNA)"/>
    <property type="evidence" value="ECO:0007669"/>
    <property type="project" value="TreeGrafter"/>
</dbReference>
<feature type="repeat" description="WD" evidence="6">
    <location>
        <begin position="507"/>
        <end position="541"/>
    </location>
</feature>
<dbReference type="CDD" id="cd00200">
    <property type="entry name" value="WD40"/>
    <property type="match status" value="1"/>
</dbReference>
<sequence>MKTDFRFDNLLGTVYGSGNLAFTPDGTTLLSPVGNRVTVFDLVKDKSHTLPFTHRRPISHLALHPSGQLLLTIDQSGRAILSHLPRRLALYYFTFKSPVTALAFSPCGKYFAAATGRLIEIWHTPQTPASSADGGLAFAPFELHRRLSGHYDEITSVEWSGDSRFFLTASKDLHARVWSFDPVEGFVPTALAGHRQAVVGAWFSKDQESIWTISKDGALFQWEYSQRPDKEEEELQWRVFARHYFKQTPAYVSCAAFHPESNLLVTGFSTGIFMIHELPDFTELQTLSVSQTNVSQVIINSAGNWLALSSAKLSQLLVWDWQSESYILKQQSHHDSLNALAYTPDAQRIVTCADDGKIKLWDVRSGFCSVTFTEHSSGVTACEFAKRGNILFTASLDGSVRAWDLLRYRNFRTFTAPAKLGFSCLAVDPSGEVVAAGSHDTDTIHIWSVQTGQLLDQLAGHEGPISCLAFTPDGTSLISGSWDNTVRIWSIFARQQSSEPLTLQANVLSLAVRPDSKQIAVATLDGQLSFWSIAEGAQINVLDGRRDVSGGRKLGDRRTAANVADTKAFDTLAYSADGTCILAAGKSKYICLYECTSGVLLKKFTVSVNLALDGTQEFLSSRNLTDAGPVDILDDAGDASDLEDRIDRTLPGATRGDASVRRARPEIRVAGVQFAPSGRGFCAASTEGLLVYDLDVGQRFDPFELDVDVTPATTHAALASGDYLRALVMAFRLNEAPLLTTVYEAIPAPDIPLVVRGVPDIYLARLLRLVVKQTESSPHLEFCLRWLEALMTSWGRTIRQRKGEFAAEIRAVTRVVQSVERELRRLGEGNGYMVDYLLKQTSADATDGAENGSNDVNGLNEAMDEDGDDEGEWEGAD</sequence>
<dbReference type="Gene3D" id="2.130.10.10">
    <property type="entry name" value="YVTN repeat-like/Quinoprotein amine dehydrogenase"/>
    <property type="match status" value="4"/>
</dbReference>
<dbReference type="InterPro" id="IPR020472">
    <property type="entry name" value="WD40_PAC1"/>
</dbReference>
<dbReference type="InterPro" id="IPR019775">
    <property type="entry name" value="WD40_repeat_CS"/>
</dbReference>
<dbReference type="SMART" id="SM00320">
    <property type="entry name" value="WD40"/>
    <property type="match status" value="13"/>
</dbReference>
<feature type="repeat" description="WD" evidence="6">
    <location>
        <begin position="372"/>
        <end position="413"/>
    </location>
</feature>
<keyword evidence="3 6" id="KW-0853">WD repeat</keyword>
<dbReference type="InterPro" id="IPR036322">
    <property type="entry name" value="WD40_repeat_dom_sf"/>
</dbReference>
<dbReference type="InterPro" id="IPR007148">
    <property type="entry name" value="SSU_processome_Utp12"/>
</dbReference>
<dbReference type="AlphaFoldDB" id="A0A6A6UPP8"/>
<dbReference type="Pfam" id="PF04003">
    <property type="entry name" value="Utp12"/>
    <property type="match status" value="1"/>
</dbReference>
<feature type="repeat" description="WD" evidence="6">
    <location>
        <begin position="458"/>
        <end position="499"/>
    </location>
</feature>
<evidence type="ECO:0000256" key="3">
    <source>
        <dbReference type="ARBA" id="ARBA00022574"/>
    </source>
</evidence>
<dbReference type="PRINTS" id="PR00320">
    <property type="entry name" value="GPROTEINBRPT"/>
</dbReference>
<dbReference type="InterPro" id="IPR027145">
    <property type="entry name" value="PWP2"/>
</dbReference>
<evidence type="ECO:0000313" key="10">
    <source>
        <dbReference type="Proteomes" id="UP000799302"/>
    </source>
</evidence>
<dbReference type="SUPFAM" id="SSF50998">
    <property type="entry name" value="Quinoprotein alcohol dehydrogenase-like"/>
    <property type="match status" value="1"/>
</dbReference>
<feature type="repeat" description="WD" evidence="6">
    <location>
        <begin position="147"/>
        <end position="181"/>
    </location>
</feature>
<dbReference type="PROSITE" id="PS50294">
    <property type="entry name" value="WD_REPEATS_REGION"/>
    <property type="match status" value="4"/>
</dbReference>
<evidence type="ECO:0000256" key="2">
    <source>
        <dbReference type="ARBA" id="ARBA00010226"/>
    </source>
</evidence>
<dbReference type="PROSITE" id="PS50082">
    <property type="entry name" value="WD_REPEATS_2"/>
    <property type="match status" value="5"/>
</dbReference>
<comment type="similarity">
    <text evidence="2">Belongs to the WD repeat PWP2 family.</text>
</comment>
<feature type="compositionally biased region" description="Acidic residues" evidence="7">
    <location>
        <begin position="862"/>
        <end position="877"/>
    </location>
</feature>
<dbReference type="FunFam" id="2.130.10.10:FF:000470">
    <property type="entry name" value="Periodic tryptophan protein 2 homolog"/>
    <property type="match status" value="1"/>
</dbReference>
<gene>
    <name evidence="9" type="ORF">BT63DRAFT_475630</name>
</gene>